<organism evidence="1 2">
    <name type="scientific">Eubacterium cellulosolvens (strain ATCC 43171 / JCM 9499 / 6)</name>
    <name type="common">Cillobacterium cellulosolvens</name>
    <dbReference type="NCBI Taxonomy" id="633697"/>
    <lineage>
        <taxon>Bacteria</taxon>
        <taxon>Bacillati</taxon>
        <taxon>Bacillota</taxon>
        <taxon>Clostridia</taxon>
        <taxon>Eubacteriales</taxon>
        <taxon>Eubacteriaceae</taxon>
        <taxon>Eubacterium</taxon>
    </lineage>
</organism>
<keyword evidence="2" id="KW-1185">Reference proteome</keyword>
<name>I5ATL8_EUBC6</name>
<sequence>MSTRRKVLCAFALLTIVSGIVIAHSWFGLFSSPEYYKGFDWDTDKQKLEWRLSKDHYWYNDEEYKTSARAIEENSTIRFYDSFFLDKKTQKLKEIRLVYLAEDSAMMERIYDAEVGKIKKKLGSGIEGESYSSLFTVWRGKKTIIRVTKKDTEFDDLNTYVEVVYQDKRKYDMPFFTEAYLGQDVYEKMINSFYCSSTPEYNTEFIKRSKKFDYSNYKLSPTEETKKVVALMNKHLSTGSDDGTIVAGRLAASKGITEENPLTIDWVMKHPAKSLEILKFLTREDDFLKSKKEIDKEYDSLTEEEQQRA</sequence>
<proteinExistence type="predicted"/>
<dbReference type="STRING" id="633697.EubceDRAFT1_1328"/>
<dbReference type="AlphaFoldDB" id="I5ATL8"/>
<evidence type="ECO:0000313" key="2">
    <source>
        <dbReference type="Proteomes" id="UP000005753"/>
    </source>
</evidence>
<evidence type="ECO:0000313" key="1">
    <source>
        <dbReference type="EMBL" id="EIM57141.1"/>
    </source>
</evidence>
<dbReference type="EMBL" id="CM001487">
    <property type="protein sequence ID" value="EIM57141.1"/>
    <property type="molecule type" value="Genomic_DNA"/>
</dbReference>
<gene>
    <name evidence="1" type="ORF">EubceDRAFT1_1328</name>
</gene>
<dbReference type="HOGENOM" id="CLU_1822435_0_0_9"/>
<reference evidence="1 2" key="2">
    <citation type="submission" date="2012-02" db="EMBL/GenBank/DDBJ databases">
        <title>Improved High-Quality Draft sequence of Eubacterium cellulosolvens 6.</title>
        <authorList>
            <consortium name="US DOE Joint Genome Institute"/>
            <person name="Lucas S."/>
            <person name="Han J."/>
            <person name="Lapidus A."/>
            <person name="Cheng J.-F."/>
            <person name="Goodwin L."/>
            <person name="Pitluck S."/>
            <person name="Peters L."/>
            <person name="Mikhailova N."/>
            <person name="Gu W."/>
            <person name="Detter J.C."/>
            <person name="Han C."/>
            <person name="Tapia R."/>
            <person name="Land M."/>
            <person name="Hauser L."/>
            <person name="Kyrpides N."/>
            <person name="Ivanova N."/>
            <person name="Pagani I."/>
            <person name="Johnson E."/>
            <person name="Mukhopadhyay B."/>
            <person name="Anderson I."/>
            <person name="Woyke T."/>
        </authorList>
    </citation>
    <scope>NUCLEOTIDE SEQUENCE [LARGE SCALE GENOMIC DNA]</scope>
    <source>
        <strain evidence="1 2">6</strain>
    </source>
</reference>
<protein>
    <submittedName>
        <fullName evidence="1">Uncharacterized protein</fullName>
    </submittedName>
</protein>
<accession>I5ATL8</accession>
<dbReference type="Proteomes" id="UP000005753">
    <property type="component" value="Chromosome"/>
</dbReference>
<reference evidence="1 2" key="1">
    <citation type="submission" date="2010-08" db="EMBL/GenBank/DDBJ databases">
        <authorList>
            <consortium name="US DOE Joint Genome Institute (JGI-PGF)"/>
            <person name="Lucas S."/>
            <person name="Copeland A."/>
            <person name="Lapidus A."/>
            <person name="Cheng J.-F."/>
            <person name="Bruce D."/>
            <person name="Goodwin L."/>
            <person name="Pitluck S."/>
            <person name="Land M.L."/>
            <person name="Hauser L."/>
            <person name="Chang Y.-J."/>
            <person name="Anderson I.J."/>
            <person name="Johnson E."/>
            <person name="Mulhopadhyay B."/>
            <person name="Kyrpides N."/>
            <person name="Woyke T.J."/>
        </authorList>
    </citation>
    <scope>NUCLEOTIDE SEQUENCE [LARGE SCALE GENOMIC DNA]</scope>
    <source>
        <strain evidence="1 2">6</strain>
    </source>
</reference>